<feature type="binding site" evidence="3">
    <location>
        <position position="436"/>
    </location>
    <ligand>
        <name>Mg(2+)</name>
        <dbReference type="ChEBI" id="CHEBI:18420"/>
    </ligand>
</feature>
<feature type="binding site" evidence="3">
    <location>
        <position position="445"/>
    </location>
    <ligand>
        <name>Zn(2+)</name>
        <dbReference type="ChEBI" id="CHEBI:29105"/>
        <label>2</label>
    </ligand>
</feature>
<comment type="cofactor">
    <cofactor evidence="3">
        <name>Zn(2+)</name>
        <dbReference type="ChEBI" id="CHEBI:29105"/>
    </cofactor>
    <text evidence="3">Binds 2 Zn(2+) ions.</text>
</comment>
<dbReference type="AlphaFoldDB" id="A0A427XI02"/>
<dbReference type="STRING" id="105984.A0A427XI02"/>
<dbReference type="Proteomes" id="UP000279236">
    <property type="component" value="Unassembled WGS sequence"/>
</dbReference>
<feature type="binding site" evidence="3">
    <location>
        <position position="174"/>
    </location>
    <ligand>
        <name>Zn(2+)</name>
        <dbReference type="ChEBI" id="CHEBI:29105"/>
        <label>2</label>
    </ligand>
</feature>
<dbReference type="OrthoDB" id="5818554at2759"/>
<evidence type="ECO:0000313" key="6">
    <source>
        <dbReference type="EMBL" id="RSH78374.1"/>
    </source>
</evidence>
<evidence type="ECO:0000256" key="5">
    <source>
        <dbReference type="SAM" id="SignalP"/>
    </source>
</evidence>
<dbReference type="GO" id="GO:0004035">
    <property type="term" value="F:alkaline phosphatase activity"/>
    <property type="evidence" value="ECO:0007669"/>
    <property type="project" value="UniProtKB-EC"/>
</dbReference>
<dbReference type="SMART" id="SM00098">
    <property type="entry name" value="alkPPc"/>
    <property type="match status" value="1"/>
</dbReference>
<proteinExistence type="inferred from homology"/>
<evidence type="ECO:0000256" key="1">
    <source>
        <dbReference type="ARBA" id="ARBA00012647"/>
    </source>
</evidence>
<sequence>MVAFKLLAAVLVAGTATAQTFRRSAACPKLGCVYPPDQVDFIAGQTFDIRVEVQAPVNGSEAYNNGVPSPDFTLQIGSKGSKLQDVTKFFGIKADAEVESYNFTYFEDLFAKEEGAATPVNVLAKSYRNIQLHQPGEYHVVFTYNNGMQTTATWTVLPLPKKPKAKNIIFFLGDGMAGSMVSAARLLAHKTINGKYQTMLKMDEAEAFGLQMTHSLDSFITDSANSASALFTGKKMTVNGLNMYTSTGNAFGSPKVETVFEMARRTLGMQIGVVSKAYIADASPAAVCTHTSQRSQYTAIIEQYLTGVSGNYSWFPWQGVDLLFGGGAENFLPGPGNGNVSQFDRWAEHGYQVGFNNTQLQAFDNAQRALGIFTRGNLSTWLDKNVYPDTLANAIQPDGTQGAYDQPGLKEMTLKAVDMLSTRAKKRKTGWALFSEAALIDKEMHVQDTQRALGDLLELDDTIRATLEHLKKIGELDNTLIVVTADHGHGFDVFGSADTKYLAKQTTDRKKRDAIGAYINSGLSDYVVPDDVLATNHTVFTGEQGSGFPVTWDPRYAIAHGWAAFPDKREDFRTATKHERIPATKNAEAGSGYFFNPDDKPDGFGMTGNMDGTEAQGVHSLVDVPIYAWGPGAELFRGVHSNVDIAFNVAAALGLGRNKNVTTTYQK</sequence>
<comment type="cofactor">
    <cofactor evidence="3">
        <name>Mg(2+)</name>
        <dbReference type="ChEBI" id="CHEBI:18420"/>
    </cofactor>
    <text evidence="3">Binds 1 Mg(2+) ion.</text>
</comment>
<evidence type="ECO:0000256" key="3">
    <source>
        <dbReference type="PIRSR" id="PIRSR601952-2"/>
    </source>
</evidence>
<dbReference type="EMBL" id="RSCE01000012">
    <property type="protein sequence ID" value="RSH78374.1"/>
    <property type="molecule type" value="Genomic_DNA"/>
</dbReference>
<evidence type="ECO:0000256" key="2">
    <source>
        <dbReference type="PIRSR" id="PIRSR601952-1"/>
    </source>
</evidence>
<comment type="caution">
    <text evidence="6">The sequence shown here is derived from an EMBL/GenBank/DDBJ whole genome shotgun (WGS) entry which is preliminary data.</text>
</comment>
<evidence type="ECO:0000256" key="4">
    <source>
        <dbReference type="RuleBase" id="RU003946"/>
    </source>
</evidence>
<dbReference type="EC" id="3.1.3.1" evidence="1"/>
<dbReference type="CDD" id="cd16012">
    <property type="entry name" value="ALP"/>
    <property type="match status" value="1"/>
</dbReference>
<dbReference type="RefSeq" id="XP_028473521.1">
    <property type="nucleotide sequence ID" value="XM_028617843.1"/>
</dbReference>
<feature type="binding site" evidence="3">
    <location>
        <position position="619"/>
    </location>
    <ligand>
        <name>Zn(2+)</name>
        <dbReference type="ChEBI" id="CHEBI:29105"/>
        <label>2</label>
    </ligand>
</feature>
<feature type="binding site" evidence="3">
    <location>
        <position position="283"/>
    </location>
    <ligand>
        <name>Mg(2+)</name>
        <dbReference type="ChEBI" id="CHEBI:18420"/>
    </ligand>
</feature>
<dbReference type="InterPro" id="IPR001952">
    <property type="entry name" value="Alkaline_phosphatase"/>
</dbReference>
<dbReference type="GO" id="GO:0046872">
    <property type="term" value="F:metal ion binding"/>
    <property type="evidence" value="ECO:0007669"/>
    <property type="project" value="UniProtKB-KW"/>
</dbReference>
<keyword evidence="7" id="KW-1185">Reference proteome</keyword>
<keyword evidence="5" id="KW-0732">Signal</keyword>
<dbReference type="SUPFAM" id="SSF53649">
    <property type="entry name" value="Alkaline phosphatase-like"/>
    <property type="match status" value="1"/>
</dbReference>
<evidence type="ECO:0000313" key="7">
    <source>
        <dbReference type="Proteomes" id="UP000279236"/>
    </source>
</evidence>
<feature type="signal peptide" evidence="5">
    <location>
        <begin position="1"/>
        <end position="18"/>
    </location>
</feature>
<feature type="binding site" evidence="3">
    <location>
        <position position="486"/>
    </location>
    <ligand>
        <name>Zn(2+)</name>
        <dbReference type="ChEBI" id="CHEBI:29105"/>
        <label>2</label>
    </ligand>
</feature>
<dbReference type="PRINTS" id="PR00113">
    <property type="entry name" value="ALKPHPHTASE"/>
</dbReference>
<protein>
    <recommendedName>
        <fullName evidence="1">alkaline phosphatase</fullName>
        <ecNumber evidence="1">3.1.3.1</ecNumber>
    </recommendedName>
</protein>
<gene>
    <name evidence="6" type="ORF">EHS24_002099</name>
</gene>
<feature type="binding site" evidence="3">
    <location>
        <position position="441"/>
    </location>
    <ligand>
        <name>Zn(2+)</name>
        <dbReference type="ChEBI" id="CHEBI:29105"/>
        <label>2</label>
    </ligand>
</feature>
<comment type="similarity">
    <text evidence="4">Belongs to the alkaline phosphatase family.</text>
</comment>
<dbReference type="Pfam" id="PF00245">
    <property type="entry name" value="Alk_phosphatase"/>
    <property type="match status" value="1"/>
</dbReference>
<name>A0A427XI02_9TREE</name>
<organism evidence="6 7">
    <name type="scientific">Apiotrichum porosum</name>
    <dbReference type="NCBI Taxonomy" id="105984"/>
    <lineage>
        <taxon>Eukaryota</taxon>
        <taxon>Fungi</taxon>
        <taxon>Dikarya</taxon>
        <taxon>Basidiomycota</taxon>
        <taxon>Agaricomycotina</taxon>
        <taxon>Tremellomycetes</taxon>
        <taxon>Trichosporonales</taxon>
        <taxon>Trichosporonaceae</taxon>
        <taxon>Apiotrichum</taxon>
    </lineage>
</organism>
<dbReference type="PANTHER" id="PTHR11596:SF72">
    <property type="entry name" value="ALKALINE PHOSPHATASE"/>
    <property type="match status" value="1"/>
</dbReference>
<feature type="binding site" evidence="3">
    <location>
        <position position="174"/>
    </location>
    <ligand>
        <name>Mg(2+)</name>
        <dbReference type="ChEBI" id="CHEBI:18420"/>
    </ligand>
</feature>
<feature type="active site" description="Phosphoserine intermediate" evidence="2">
    <location>
        <position position="223"/>
    </location>
</feature>
<feature type="binding site" evidence="3">
    <location>
        <position position="281"/>
    </location>
    <ligand>
        <name>Mg(2+)</name>
        <dbReference type="ChEBI" id="CHEBI:18420"/>
    </ligand>
</feature>
<keyword evidence="3" id="KW-0862">Zinc</keyword>
<feature type="chain" id="PRO_5019287212" description="alkaline phosphatase" evidence="5">
    <location>
        <begin position="19"/>
        <end position="667"/>
    </location>
</feature>
<dbReference type="Gene3D" id="3.40.720.10">
    <property type="entry name" value="Alkaline Phosphatase, subunit A"/>
    <property type="match status" value="2"/>
</dbReference>
<accession>A0A427XI02</accession>
<dbReference type="GeneID" id="39586642"/>
<feature type="binding site" evidence="3">
    <location>
        <position position="487"/>
    </location>
    <ligand>
        <name>Zn(2+)</name>
        <dbReference type="ChEBI" id="CHEBI:29105"/>
        <label>2</label>
    </ligand>
</feature>
<dbReference type="InterPro" id="IPR017850">
    <property type="entry name" value="Alkaline_phosphatase_core_sf"/>
</dbReference>
<dbReference type="PANTHER" id="PTHR11596">
    <property type="entry name" value="ALKALINE PHOSPHATASE"/>
    <property type="match status" value="1"/>
</dbReference>
<keyword evidence="3" id="KW-0479">Metal-binding</keyword>
<reference evidence="6 7" key="1">
    <citation type="submission" date="2018-11" db="EMBL/GenBank/DDBJ databases">
        <title>Genome sequence of Apiotrichum porosum DSM 27194.</title>
        <authorList>
            <person name="Aliyu H."/>
            <person name="Gorte O."/>
            <person name="Ochsenreither K."/>
        </authorList>
    </citation>
    <scope>NUCLEOTIDE SEQUENCE [LARGE SCALE GENOMIC DNA]</scope>
    <source>
        <strain evidence="6 7">DSM 27194</strain>
    </source>
</reference>
<keyword evidence="3" id="KW-0460">Magnesium</keyword>